<dbReference type="EMBL" id="NMUH01005188">
    <property type="protein sequence ID" value="MQM12073.1"/>
    <property type="molecule type" value="Genomic_DNA"/>
</dbReference>
<proteinExistence type="predicted"/>
<organism evidence="2 3">
    <name type="scientific">Colocasia esculenta</name>
    <name type="common">Wild taro</name>
    <name type="synonym">Arum esculentum</name>
    <dbReference type="NCBI Taxonomy" id="4460"/>
    <lineage>
        <taxon>Eukaryota</taxon>
        <taxon>Viridiplantae</taxon>
        <taxon>Streptophyta</taxon>
        <taxon>Embryophyta</taxon>
        <taxon>Tracheophyta</taxon>
        <taxon>Spermatophyta</taxon>
        <taxon>Magnoliopsida</taxon>
        <taxon>Liliopsida</taxon>
        <taxon>Araceae</taxon>
        <taxon>Aroideae</taxon>
        <taxon>Colocasieae</taxon>
        <taxon>Colocasia</taxon>
    </lineage>
</organism>
<gene>
    <name evidence="2" type="ORF">Taro_044986</name>
</gene>
<feature type="compositionally biased region" description="Basic and acidic residues" evidence="1">
    <location>
        <begin position="38"/>
        <end position="63"/>
    </location>
</feature>
<evidence type="ECO:0000313" key="2">
    <source>
        <dbReference type="EMBL" id="MQM12073.1"/>
    </source>
</evidence>
<dbReference type="Proteomes" id="UP000652761">
    <property type="component" value="Unassembled WGS sequence"/>
</dbReference>
<reference evidence="2" key="1">
    <citation type="submission" date="2017-07" db="EMBL/GenBank/DDBJ databases">
        <title>Taro Niue Genome Assembly and Annotation.</title>
        <authorList>
            <person name="Atibalentja N."/>
            <person name="Keating K."/>
            <person name="Fields C.J."/>
        </authorList>
    </citation>
    <scope>NUCLEOTIDE SEQUENCE</scope>
    <source>
        <strain evidence="2">Niue_2</strain>
        <tissue evidence="2">Leaf</tissue>
    </source>
</reference>
<dbReference type="AlphaFoldDB" id="A0A843WKR5"/>
<evidence type="ECO:0000256" key="1">
    <source>
        <dbReference type="SAM" id="MobiDB-lite"/>
    </source>
</evidence>
<evidence type="ECO:0000313" key="3">
    <source>
        <dbReference type="Proteomes" id="UP000652761"/>
    </source>
</evidence>
<comment type="caution">
    <text evidence="2">The sequence shown here is derived from an EMBL/GenBank/DDBJ whole genome shotgun (WGS) entry which is preliminary data.</text>
</comment>
<feature type="region of interest" description="Disordered" evidence="1">
    <location>
        <begin position="25"/>
        <end position="118"/>
    </location>
</feature>
<name>A0A843WKR5_COLES</name>
<accession>A0A843WKR5</accession>
<protein>
    <submittedName>
        <fullName evidence="2">Uncharacterized protein</fullName>
    </submittedName>
</protein>
<keyword evidence="3" id="KW-1185">Reference proteome</keyword>
<sequence length="118" mass="13292">MAVNQQNQFSALVNLPPRYSVPLLVAPKLQPRRGEKRKHAEGYDSKRHSKEAKGIVLREKKPDVPSFSSHRFSHPHTANEKNFAKGKKKLEFVDLSSSEEDVSSQQGSRAILEESPKS</sequence>